<keyword evidence="5 7" id="KW-0472">Membrane</keyword>
<reference evidence="9" key="1">
    <citation type="journal article" date="2019" name="Int. J. Syst. Evol. Microbiol.">
        <title>The Global Catalogue of Microorganisms (GCM) 10K type strain sequencing project: providing services to taxonomists for standard genome sequencing and annotation.</title>
        <authorList>
            <consortium name="The Broad Institute Genomics Platform"/>
            <consortium name="The Broad Institute Genome Sequencing Center for Infectious Disease"/>
            <person name="Wu L."/>
            <person name="Ma J."/>
        </authorList>
    </citation>
    <scope>NUCLEOTIDE SEQUENCE [LARGE SCALE GENOMIC DNA]</scope>
    <source>
        <strain evidence="9">CGMCC 4.7093</strain>
    </source>
</reference>
<organism evidence="8 9">
    <name type="scientific">Actinomycetospora atypica</name>
    <dbReference type="NCBI Taxonomy" id="1290095"/>
    <lineage>
        <taxon>Bacteria</taxon>
        <taxon>Bacillati</taxon>
        <taxon>Actinomycetota</taxon>
        <taxon>Actinomycetes</taxon>
        <taxon>Pseudonocardiales</taxon>
        <taxon>Pseudonocardiaceae</taxon>
        <taxon>Actinomycetospora</taxon>
    </lineage>
</organism>
<keyword evidence="2" id="KW-1003">Cell membrane</keyword>
<evidence type="ECO:0000313" key="8">
    <source>
        <dbReference type="EMBL" id="MFC5062949.1"/>
    </source>
</evidence>
<keyword evidence="9" id="KW-1185">Reference proteome</keyword>
<evidence type="ECO:0000256" key="7">
    <source>
        <dbReference type="SAM" id="Phobius"/>
    </source>
</evidence>
<feature type="transmembrane region" description="Helical" evidence="7">
    <location>
        <begin position="36"/>
        <end position="57"/>
    </location>
</feature>
<accession>A0ABV9YLI2</accession>
<feature type="transmembrane region" description="Helical" evidence="7">
    <location>
        <begin position="118"/>
        <end position="135"/>
    </location>
</feature>
<feature type="region of interest" description="Disordered" evidence="6">
    <location>
        <begin position="292"/>
        <end position="311"/>
    </location>
</feature>
<protein>
    <submittedName>
        <fullName evidence="8">Lysylphosphatidylglycerol synthase domain-containing protein</fullName>
    </submittedName>
</protein>
<dbReference type="RefSeq" id="WP_378036296.1">
    <property type="nucleotide sequence ID" value="NZ_JBHSIV010000010.1"/>
</dbReference>
<dbReference type="PANTHER" id="PTHR40277:SF1">
    <property type="entry name" value="BLL5419 PROTEIN"/>
    <property type="match status" value="1"/>
</dbReference>
<dbReference type="InterPro" id="IPR022791">
    <property type="entry name" value="L-PG_synthase/AglD"/>
</dbReference>
<comment type="caution">
    <text evidence="8">The sequence shown here is derived from an EMBL/GenBank/DDBJ whole genome shotgun (WGS) entry which is preliminary data.</text>
</comment>
<dbReference type="Pfam" id="PF03706">
    <property type="entry name" value="LPG_synthase_TM"/>
    <property type="match status" value="1"/>
</dbReference>
<comment type="subcellular location">
    <subcellularLocation>
        <location evidence="1">Cell membrane</location>
        <topology evidence="1">Multi-pass membrane protein</topology>
    </subcellularLocation>
</comment>
<feature type="transmembrane region" description="Helical" evidence="7">
    <location>
        <begin position="147"/>
        <end position="166"/>
    </location>
</feature>
<evidence type="ECO:0000256" key="6">
    <source>
        <dbReference type="SAM" id="MobiDB-lite"/>
    </source>
</evidence>
<evidence type="ECO:0000256" key="5">
    <source>
        <dbReference type="ARBA" id="ARBA00023136"/>
    </source>
</evidence>
<evidence type="ECO:0000256" key="2">
    <source>
        <dbReference type="ARBA" id="ARBA00022475"/>
    </source>
</evidence>
<dbReference type="EMBL" id="JBHSIV010000010">
    <property type="protein sequence ID" value="MFC5062949.1"/>
    <property type="molecule type" value="Genomic_DNA"/>
</dbReference>
<proteinExistence type="predicted"/>
<name>A0ABV9YLI2_9PSEU</name>
<feature type="transmembrane region" description="Helical" evidence="7">
    <location>
        <begin position="248"/>
        <end position="273"/>
    </location>
</feature>
<evidence type="ECO:0000313" key="9">
    <source>
        <dbReference type="Proteomes" id="UP001595947"/>
    </source>
</evidence>
<evidence type="ECO:0000256" key="3">
    <source>
        <dbReference type="ARBA" id="ARBA00022692"/>
    </source>
</evidence>
<evidence type="ECO:0000256" key="1">
    <source>
        <dbReference type="ARBA" id="ARBA00004651"/>
    </source>
</evidence>
<feature type="transmembrane region" description="Helical" evidence="7">
    <location>
        <begin position="216"/>
        <end position="236"/>
    </location>
</feature>
<dbReference type="Proteomes" id="UP001595947">
    <property type="component" value="Unassembled WGS sequence"/>
</dbReference>
<gene>
    <name evidence="8" type="ORF">ACFPBZ_12095</name>
</gene>
<evidence type="ECO:0000256" key="4">
    <source>
        <dbReference type="ARBA" id="ARBA00022989"/>
    </source>
</evidence>
<keyword evidence="3 7" id="KW-0812">Transmembrane</keyword>
<dbReference type="PANTHER" id="PTHR40277">
    <property type="entry name" value="BLL5419 PROTEIN"/>
    <property type="match status" value="1"/>
</dbReference>
<keyword evidence="4 7" id="KW-1133">Transmembrane helix</keyword>
<sequence>MRLLKLALGAGIVVAVVVHVGTGAVADGLRAVSGGAVAAALGIGFLTTAAAAARWVVVARGVGLRLGFRGALADCYRAQFLNSVLPAGVLGDVHRAYDHGRRSGDVARGVRAVVIERVAGQVVVVLVCAAILLASPGPARELLDPRTALWAVAVVAAVALGLAPVPRVRTALSALRADARAGLGGRGGPAVVGLSVLATAGHLTLLVVAAGPVAPLGVLLPLLALALLAMGLPVNVGGWGPREATSAVAFAAAGLGAPAGLATAVTYGVLAFVSCLPGTVVLVFGRSVEQPAATPANPTGTGVRAPRPSLA</sequence>
<feature type="transmembrane region" description="Helical" evidence="7">
    <location>
        <begin position="187"/>
        <end position="210"/>
    </location>
</feature>